<keyword evidence="3" id="KW-1185">Reference proteome</keyword>
<reference evidence="3" key="1">
    <citation type="journal article" date="2015" name="PLoS Genet.">
        <title>The dynamic genome and transcriptome of the human fungal pathogen Blastomyces and close relative Emmonsia.</title>
        <authorList>
            <person name="Munoz J.F."/>
            <person name="Gauthier G.M."/>
            <person name="Desjardins C.A."/>
            <person name="Gallo J.E."/>
            <person name="Holder J."/>
            <person name="Sullivan T.D."/>
            <person name="Marty A.J."/>
            <person name="Carmen J.C."/>
            <person name="Chen Z."/>
            <person name="Ding L."/>
            <person name="Gujja S."/>
            <person name="Magrini V."/>
            <person name="Misas E."/>
            <person name="Mitreva M."/>
            <person name="Priest M."/>
            <person name="Saif S."/>
            <person name="Whiston E.A."/>
            <person name="Young S."/>
            <person name="Zeng Q."/>
            <person name="Goldman W.E."/>
            <person name="Mardis E.R."/>
            <person name="Taylor J.W."/>
            <person name="McEwen J.G."/>
            <person name="Clay O.K."/>
            <person name="Klein B.S."/>
            <person name="Cuomo C.A."/>
        </authorList>
    </citation>
    <scope>NUCLEOTIDE SEQUENCE [LARGE SCALE GENOMIC DNA]</scope>
    <source>
        <strain evidence="3">ER-3 / ATCC MYA-2586</strain>
    </source>
</reference>
<accession>A0ABM9YGH8</accession>
<name>A0ABM9YGH8_AJEDR</name>
<dbReference type="Proteomes" id="UP000002039">
    <property type="component" value="Unassembled WGS sequence"/>
</dbReference>
<dbReference type="GeneID" id="69024136"/>
<evidence type="ECO:0000313" key="3">
    <source>
        <dbReference type="Proteomes" id="UP000002039"/>
    </source>
</evidence>
<feature type="signal peptide" evidence="1">
    <location>
        <begin position="1"/>
        <end position="17"/>
    </location>
</feature>
<dbReference type="RefSeq" id="XP_045273991.1">
    <property type="nucleotide sequence ID" value="XM_045417076.1"/>
</dbReference>
<proteinExistence type="predicted"/>
<dbReference type="EMBL" id="EQ999974">
    <property type="protein sequence ID" value="EEQ86441.2"/>
    <property type="molecule type" value="Genomic_DNA"/>
</dbReference>
<keyword evidence="1" id="KW-0732">Signal</keyword>
<protein>
    <submittedName>
        <fullName evidence="2">Uncharacterized protein</fullName>
    </submittedName>
</protein>
<organism evidence="2 3">
    <name type="scientific">Ajellomyces dermatitidis (strain ER-3 / ATCC MYA-2586)</name>
    <name type="common">Blastomyces dermatitidis</name>
    <dbReference type="NCBI Taxonomy" id="559297"/>
    <lineage>
        <taxon>Eukaryota</taxon>
        <taxon>Fungi</taxon>
        <taxon>Dikarya</taxon>
        <taxon>Ascomycota</taxon>
        <taxon>Pezizomycotina</taxon>
        <taxon>Eurotiomycetes</taxon>
        <taxon>Eurotiomycetidae</taxon>
        <taxon>Onygenales</taxon>
        <taxon>Ajellomycetaceae</taxon>
        <taxon>Blastomyces</taxon>
    </lineage>
</organism>
<evidence type="ECO:0000256" key="1">
    <source>
        <dbReference type="SAM" id="SignalP"/>
    </source>
</evidence>
<evidence type="ECO:0000313" key="2">
    <source>
        <dbReference type="EMBL" id="EEQ86441.2"/>
    </source>
</evidence>
<gene>
    <name evidence="2" type="ORF">BDCG_01561</name>
</gene>
<sequence length="123" mass="12953">MRISDVLLWLLANQLYANFPAGYPSQARGITNLSHGGELAFVWSWLGGARAASPTRTTAYAVTCKWPRGLAQIFAQLAQLAQLAQVGDGHGLQVGPIKANQGQAGARQGAAIWSKILLLPSGG</sequence>
<feature type="chain" id="PRO_5045119200" evidence="1">
    <location>
        <begin position="18"/>
        <end position="123"/>
    </location>
</feature>